<dbReference type="SMART" id="SM00320">
    <property type="entry name" value="WD40"/>
    <property type="match status" value="14"/>
</dbReference>
<gene>
    <name evidence="5" type="ORF">EDB92DRAFT_2084381</name>
</gene>
<dbReference type="InterPro" id="IPR011047">
    <property type="entry name" value="Quinoprotein_ADH-like_sf"/>
</dbReference>
<feature type="repeat" description="WD" evidence="3">
    <location>
        <begin position="879"/>
        <end position="904"/>
    </location>
</feature>
<dbReference type="InterPro" id="IPR015943">
    <property type="entry name" value="WD40/YVTN_repeat-like_dom_sf"/>
</dbReference>
<dbReference type="CDD" id="cd00200">
    <property type="entry name" value="WD40"/>
    <property type="match status" value="2"/>
</dbReference>
<dbReference type="PRINTS" id="PR00320">
    <property type="entry name" value="GPROTEINBRPT"/>
</dbReference>
<name>A0AAD4LM92_9AGAM</name>
<dbReference type="Pfam" id="PF00400">
    <property type="entry name" value="WD40"/>
    <property type="match status" value="14"/>
</dbReference>
<dbReference type="InterPro" id="IPR027417">
    <property type="entry name" value="P-loop_NTPase"/>
</dbReference>
<keyword evidence="1 3" id="KW-0853">WD repeat</keyword>
<comment type="caution">
    <text evidence="5">The sequence shown here is derived from an EMBL/GenBank/DDBJ whole genome shotgun (WGS) entry which is preliminary data.</text>
</comment>
<dbReference type="InterPro" id="IPR020472">
    <property type="entry name" value="WD40_PAC1"/>
</dbReference>
<dbReference type="PROSITE" id="PS50294">
    <property type="entry name" value="WD_REPEATS_REGION"/>
    <property type="match status" value="12"/>
</dbReference>
<feature type="repeat" description="WD" evidence="3">
    <location>
        <begin position="1387"/>
        <end position="1427"/>
    </location>
</feature>
<dbReference type="InterPro" id="IPR019775">
    <property type="entry name" value="WD40_repeat_CS"/>
</dbReference>
<dbReference type="SUPFAM" id="SSF50998">
    <property type="entry name" value="Quinoprotein alcohol dehydrogenase-like"/>
    <property type="match status" value="1"/>
</dbReference>
<feature type="repeat" description="WD" evidence="3">
    <location>
        <begin position="915"/>
        <end position="956"/>
    </location>
</feature>
<feature type="repeat" description="WD" evidence="3">
    <location>
        <begin position="1344"/>
        <end position="1385"/>
    </location>
</feature>
<dbReference type="PROSITE" id="PS00678">
    <property type="entry name" value="WD_REPEATS_1"/>
    <property type="match status" value="3"/>
</dbReference>
<dbReference type="Gene3D" id="2.130.10.10">
    <property type="entry name" value="YVTN repeat-like/Quinoprotein amine dehydrogenase"/>
    <property type="match status" value="4"/>
</dbReference>
<sequence length="1591" mass="175882">MTDQDKYVHLKDIYVDFIEERPSADLELIFKDDANVDHKSNKFKEGITTHWNIDIYVRTQTGATLTIQESLLGQSFAEISVKFKPDEFGDDKTVSLEDTNRRVTVNLVCGASKPSADVTRVLGSLACTAFASKVNMLDGLDKILGFLKLPQLATEVAQLDPIALVAVSVVEQAIVNFQEISSCHQELVILMDDLVSMLPIMLSALETVEVAECRAFVRSFIEEFVKETSEQLNEYASQPTWTFILENWYNSKRGEVDELREKSTRLNQDVDLAIDVDIKELPLLKDRDQELKRVKPPAGSSFDPDPKYCCMPGTRADLIETLTSFAVSEDSSQRLFFLSGIAGCGKSSVATSVANSLHLRGCLSGSFFFKRDKELRNPANLLHTIAYSIALRHEPYRKALLDVLNTMTYMPIEDQLPLTQFNALFLRPLNMIRNKSSITASHSPSNQAIIAIVVDALNECDDPLSVSTYLAKIVRLAPWLRVIVTSRPLDNVKPDLRKAEYAAHLDLFTVDASEEILKLAQSHFALPGPLHRLHSQVTEAEIQALANKSLGLFIWIKTALSYVASLAPDAAKLKELKSILSSSTTTSPEKGVDELYLRILRSVAGNSLDYRDAVKNFVGSVYVTSRNRSLAYKGLHAFIPTSDPDIPVTPEDVDDLRSKLAAVITVDPETEALRVCHPSFLDFVETQTSSQEFWTKPEALDTMMARRCFDIMKASLKFNICGLESSRQRHDEIPDLKQRIPRELQYSAVYWLDHLLRSGGSHDAKLQGAYEFLYHERLFYWLEVLSVISEVNAATKTLQNLMTAASSKRSSSGFYGDFQSILDCVLLLREPMSVSVPHIYISSVIWGEPSVAIKLLPFGLRPIRFGIRLADALKFGWGVLSVAYSPDGRRIVTGSMDCTIQIWDSRLGIPLTKHLEGHMGTVTSVVFSPDGTHFISGSEDGTIRIWDSQTGVPIREPLKGHTGPLASVAYSPDGAYIISGSTDTTVRIWNPQTGAPVGEPLLGPTDPITSVAYSPDGTRIICGSEDTRVWMWESLTGELVGKPFEGHKDPVLSVTFSPDGKNIVSGSKDNTLRIWDPQTGSLTCEPLRGHTNWVMSVAYSLDGKFIVSGSMDGTLWLWDPQTGKPIRGPRYSHSPPITSVTFSSDGRYIISGSFADTVDLWDSQTGKLEGKFLRDHTRRITALAYSRDGKHIISGSHDKTIWRWDAKTGLPVGQPLRGHRDDIQSMAYSPDDAYIISASLDKTLQIWDSQTGAPIGEPLKGHKYAVSSVAYSPDGTQIASGSQDSTVLIWDAKTCALIKGPLRGHTGPVSSVAYSSDGALVSGSSDCTIIIWDPKTGSATQEPLKGHTEPITAIACSPIRSHVVSGSYDKTIWVWDLQTGKPIYGPLKGHTFGIMALAYTPDGNHIISAEGDMIRIWDSQTGALIGTPLKGPKSAMQTIAFSPDGKHIASVAMDDGIRVGDTQTGILINEHPKNLSNFIQSLADSQDIESFWDPHQKGFMSRAKVTYPRRGANNNPDQDVKETHWSHPLTVPSDGWLRTVDGGLPTHVPDEYRGRICDLTAMCIPYDKWSRPIRFDWNGVYNAWDEIRKVM</sequence>
<feature type="repeat" description="WD" evidence="3">
    <location>
        <begin position="1087"/>
        <end position="1128"/>
    </location>
</feature>
<accession>A0AAD4LM92</accession>
<dbReference type="SUPFAM" id="SSF52540">
    <property type="entry name" value="P-loop containing nucleoside triphosphate hydrolases"/>
    <property type="match status" value="1"/>
</dbReference>
<feature type="repeat" description="WD" evidence="3">
    <location>
        <begin position="1001"/>
        <end position="1042"/>
    </location>
</feature>
<evidence type="ECO:0000259" key="4">
    <source>
        <dbReference type="Pfam" id="PF24883"/>
    </source>
</evidence>
<dbReference type="InterPro" id="IPR056884">
    <property type="entry name" value="NPHP3-like_N"/>
</dbReference>
<dbReference type="Proteomes" id="UP001201163">
    <property type="component" value="Unassembled WGS sequence"/>
</dbReference>
<proteinExistence type="predicted"/>
<dbReference type="InterPro" id="IPR050349">
    <property type="entry name" value="WD_LIS1/nudF_dynein_reg"/>
</dbReference>
<dbReference type="Pfam" id="PF24883">
    <property type="entry name" value="NPHP3_N"/>
    <property type="match status" value="1"/>
</dbReference>
<feature type="repeat" description="WD" evidence="3">
    <location>
        <begin position="1216"/>
        <end position="1257"/>
    </location>
</feature>
<feature type="repeat" description="WD" evidence="3">
    <location>
        <begin position="1130"/>
        <end position="1171"/>
    </location>
</feature>
<keyword evidence="6" id="KW-1185">Reference proteome</keyword>
<evidence type="ECO:0000313" key="6">
    <source>
        <dbReference type="Proteomes" id="UP001201163"/>
    </source>
</evidence>
<feature type="repeat" description="WD" evidence="3">
    <location>
        <begin position="1044"/>
        <end position="1085"/>
    </location>
</feature>
<dbReference type="InterPro" id="IPR036322">
    <property type="entry name" value="WD40_repeat_dom_sf"/>
</dbReference>
<evidence type="ECO:0000256" key="1">
    <source>
        <dbReference type="ARBA" id="ARBA00022574"/>
    </source>
</evidence>
<feature type="repeat" description="WD" evidence="3">
    <location>
        <begin position="1259"/>
        <end position="1294"/>
    </location>
</feature>
<feature type="repeat" description="WD" evidence="3">
    <location>
        <begin position="1173"/>
        <end position="1214"/>
    </location>
</feature>
<feature type="repeat" description="WD" evidence="3">
    <location>
        <begin position="1302"/>
        <end position="1342"/>
    </location>
</feature>
<keyword evidence="2" id="KW-0677">Repeat</keyword>
<dbReference type="SUPFAM" id="SSF50978">
    <property type="entry name" value="WD40 repeat-like"/>
    <property type="match status" value="2"/>
</dbReference>
<dbReference type="PROSITE" id="PS50082">
    <property type="entry name" value="WD_REPEATS_2"/>
    <property type="match status" value="14"/>
</dbReference>
<protein>
    <submittedName>
        <fullName evidence="5">WD40 repeat-like protein</fullName>
    </submittedName>
</protein>
<feature type="repeat" description="WD" evidence="3">
    <location>
        <begin position="958"/>
        <end position="999"/>
    </location>
</feature>
<evidence type="ECO:0000313" key="5">
    <source>
        <dbReference type="EMBL" id="KAH8995973.1"/>
    </source>
</evidence>
<feature type="domain" description="Nephrocystin 3-like N-terminal" evidence="4">
    <location>
        <begin position="328"/>
        <end position="487"/>
    </location>
</feature>
<reference evidence="5" key="1">
    <citation type="submission" date="2022-01" db="EMBL/GenBank/DDBJ databases">
        <title>Comparative genomics reveals a dynamic genome evolution in the ectomycorrhizal milk-cap (Lactarius) mushrooms.</title>
        <authorList>
            <consortium name="DOE Joint Genome Institute"/>
            <person name="Lebreton A."/>
            <person name="Tang N."/>
            <person name="Kuo A."/>
            <person name="LaButti K."/>
            <person name="Drula E."/>
            <person name="Barry K."/>
            <person name="Clum A."/>
            <person name="Lipzen A."/>
            <person name="Mousain D."/>
            <person name="Ng V."/>
            <person name="Wang R."/>
            <person name="Wang X."/>
            <person name="Dai Y."/>
            <person name="Henrissat B."/>
            <person name="Grigoriev I.V."/>
            <person name="Guerin-Laguette A."/>
            <person name="Yu F."/>
            <person name="Martin F.M."/>
        </authorList>
    </citation>
    <scope>NUCLEOTIDE SEQUENCE</scope>
    <source>
        <strain evidence="5">QP</strain>
    </source>
</reference>
<feature type="repeat" description="WD" evidence="3">
    <location>
        <begin position="1429"/>
        <end position="1470"/>
    </location>
</feature>
<organism evidence="5 6">
    <name type="scientific">Lactarius akahatsu</name>
    <dbReference type="NCBI Taxonomy" id="416441"/>
    <lineage>
        <taxon>Eukaryota</taxon>
        <taxon>Fungi</taxon>
        <taxon>Dikarya</taxon>
        <taxon>Basidiomycota</taxon>
        <taxon>Agaricomycotina</taxon>
        <taxon>Agaricomycetes</taxon>
        <taxon>Russulales</taxon>
        <taxon>Russulaceae</taxon>
        <taxon>Lactarius</taxon>
    </lineage>
</organism>
<evidence type="ECO:0000256" key="3">
    <source>
        <dbReference type="PROSITE-ProRule" id="PRU00221"/>
    </source>
</evidence>
<dbReference type="InterPro" id="IPR001680">
    <property type="entry name" value="WD40_rpt"/>
</dbReference>
<dbReference type="EMBL" id="JAKELL010000010">
    <property type="protein sequence ID" value="KAH8995973.1"/>
    <property type="molecule type" value="Genomic_DNA"/>
</dbReference>
<evidence type="ECO:0000256" key="2">
    <source>
        <dbReference type="ARBA" id="ARBA00022737"/>
    </source>
</evidence>
<dbReference type="PANTHER" id="PTHR44129">
    <property type="entry name" value="WD REPEAT-CONTAINING PROTEIN POP1"/>
    <property type="match status" value="1"/>
</dbReference>